<dbReference type="Proteomes" id="UP000053676">
    <property type="component" value="Unassembled WGS sequence"/>
</dbReference>
<evidence type="ECO:0000256" key="10">
    <source>
        <dbReference type="ARBA" id="ARBA00023180"/>
    </source>
</evidence>
<dbReference type="PANTHER" id="PTHR11690">
    <property type="entry name" value="AMILORIDE-SENSITIVE SODIUM CHANNEL-RELATED"/>
    <property type="match status" value="1"/>
</dbReference>
<accession>W2TRC1</accession>
<evidence type="ECO:0000256" key="5">
    <source>
        <dbReference type="ARBA" id="ARBA00022692"/>
    </source>
</evidence>
<evidence type="ECO:0000256" key="9">
    <source>
        <dbReference type="ARBA" id="ARBA00023136"/>
    </source>
</evidence>
<gene>
    <name evidence="16" type="ORF">NECAME_07286</name>
</gene>
<dbReference type="GO" id="GO:0005886">
    <property type="term" value="C:plasma membrane"/>
    <property type="evidence" value="ECO:0007669"/>
    <property type="project" value="TreeGrafter"/>
</dbReference>
<evidence type="ECO:0000256" key="4">
    <source>
        <dbReference type="ARBA" id="ARBA00022461"/>
    </source>
</evidence>
<dbReference type="PRINTS" id="PR01078">
    <property type="entry name" value="AMINACHANNEL"/>
</dbReference>
<dbReference type="FunFam" id="1.10.287.770:FF:000001">
    <property type="entry name" value="Acid-sensing ion channel subunit 1"/>
    <property type="match status" value="1"/>
</dbReference>
<keyword evidence="5 13" id="KW-0812">Transmembrane</keyword>
<evidence type="ECO:0000256" key="6">
    <source>
        <dbReference type="ARBA" id="ARBA00022989"/>
    </source>
</evidence>
<dbReference type="Gene3D" id="2.60.470.10">
    <property type="entry name" value="Acid-sensing ion channels like domains"/>
    <property type="match status" value="1"/>
</dbReference>
<evidence type="ECO:0000259" key="15">
    <source>
        <dbReference type="Pfam" id="PF22214"/>
    </source>
</evidence>
<feature type="transmembrane region" description="Helical" evidence="14">
    <location>
        <begin position="6"/>
        <end position="23"/>
    </location>
</feature>
<dbReference type="Pfam" id="PF00858">
    <property type="entry name" value="ASC"/>
    <property type="match status" value="1"/>
</dbReference>
<keyword evidence="3 13" id="KW-0813">Transport</keyword>
<evidence type="ECO:0000256" key="8">
    <source>
        <dbReference type="ARBA" id="ARBA00023065"/>
    </source>
</evidence>
<sequence length="757" mass="85701">MPYKYLFLILFHIIVPFFLNVYGDPLAYMHGDPVKFVTEREYFGDFGYGECFNSSESGVQCEIITGNFDPKLLPYDKRMAWHFKEFCYKTSAHGIPMIGQAPNRYYRSVWVLLFLGCMTMLYMNARSVLAKYNRNEKIVDIQLKFDTAPFPAITLCNLNPYKASLATSVDLVKRTLSAFDGAMEQAGVKQHGEDAPPVEATSAPKTKRSVGLHGAFFEPGYARCLCGKSSAELEDLSSEKQDSVGSTRKPFSLDDEEVEWEEGNDYYMETTTGLNLMEECKSERTKLDEPTGYDDHCICAFDRNTHDAWPCFLKDTWEATECDTCNEHAFCTKDNKTCKLVVCFFYFQAKGHKSPCLCAPSRFCVAYNGKTPPIEIWTYLKGGPPTEDPNFLEAMGFQGMTDEVAIVTKAKENIMFAMATLSMDAREKLSTTKRELVQKCSFNGKACDIEGDFLTHIDPVFGACFTFNHNRSVQLTSIRAGPMYGLRMLVYVNASDYMPTTEATGVRLTIHDKEEFPFPDTFGYSAPTGYVSSFGLRLRKMTRLPAPYGDCVPDGKTADYIYKNYEYSVEGCYRSCFQQLVLKECKCGDPRFPVPAGVTHCEAADPVARKCLDARMNELGGLHGSFRCRCQQPCRQSIYSVTYSPAKWPSLSLQIQLGSCNGTNAECNKHYKENGAMVEVFYEQLNFEMLTESEAYGFVNLLADFGGQLGLWCGVSFLTCCEFVFLFLETTYMSAQHNWALYKKKKEEKEKKKKMFE</sequence>
<evidence type="ECO:0000256" key="11">
    <source>
        <dbReference type="ARBA" id="ARBA00023201"/>
    </source>
</evidence>
<dbReference type="STRING" id="51031.W2TRC1"/>
<dbReference type="InterPro" id="IPR020903">
    <property type="entry name" value="ENaC_CS"/>
</dbReference>
<protein>
    <submittedName>
        <fullName evidence="16">Degenerin</fullName>
    </submittedName>
</protein>
<keyword evidence="10" id="KW-0325">Glycoprotein</keyword>
<evidence type="ECO:0000256" key="1">
    <source>
        <dbReference type="ARBA" id="ARBA00004141"/>
    </source>
</evidence>
<dbReference type="Pfam" id="PF22214">
    <property type="entry name" value="Mec-4_10_cyt"/>
    <property type="match status" value="1"/>
</dbReference>
<dbReference type="AlphaFoldDB" id="W2TRC1"/>
<keyword evidence="8 13" id="KW-0406">Ion transport</keyword>
<dbReference type="OMA" id="KYNRNEK"/>
<dbReference type="KEGG" id="nai:NECAME_07286"/>
<keyword evidence="7" id="KW-0915">Sodium</keyword>
<dbReference type="OrthoDB" id="5874059at2759"/>
<name>W2TRC1_NECAM</name>
<keyword evidence="6 14" id="KW-1133">Transmembrane helix</keyword>
<keyword evidence="9 14" id="KW-0472">Membrane</keyword>
<dbReference type="GO" id="GO:0015280">
    <property type="term" value="F:ligand-gated sodium channel activity"/>
    <property type="evidence" value="ECO:0007669"/>
    <property type="project" value="TreeGrafter"/>
</dbReference>
<comment type="subcellular location">
    <subcellularLocation>
        <location evidence="1">Membrane</location>
        <topology evidence="1">Multi-pass membrane protein</topology>
    </subcellularLocation>
</comment>
<feature type="transmembrane region" description="Helical" evidence="14">
    <location>
        <begin position="105"/>
        <end position="125"/>
    </location>
</feature>
<keyword evidence="17" id="KW-1185">Reference proteome</keyword>
<dbReference type="PANTHER" id="PTHR11690:SF275">
    <property type="entry name" value="DEGENERIN MEC-4"/>
    <property type="match status" value="1"/>
</dbReference>
<reference evidence="17" key="1">
    <citation type="journal article" date="2014" name="Nat. Genet.">
        <title>Genome of the human hookworm Necator americanus.</title>
        <authorList>
            <person name="Tang Y.T."/>
            <person name="Gao X."/>
            <person name="Rosa B.A."/>
            <person name="Abubucker S."/>
            <person name="Hallsworth-Pepin K."/>
            <person name="Martin J."/>
            <person name="Tyagi R."/>
            <person name="Heizer E."/>
            <person name="Zhang X."/>
            <person name="Bhonagiri-Palsikar V."/>
            <person name="Minx P."/>
            <person name="Warren W.C."/>
            <person name="Wang Q."/>
            <person name="Zhan B."/>
            <person name="Hotez P.J."/>
            <person name="Sternberg P.W."/>
            <person name="Dougall A."/>
            <person name="Gaze S.T."/>
            <person name="Mulvenna J."/>
            <person name="Sotillo J."/>
            <person name="Ranganathan S."/>
            <person name="Rabelo E.M."/>
            <person name="Wilson R.K."/>
            <person name="Felgner P.L."/>
            <person name="Bethony J."/>
            <person name="Hawdon J.M."/>
            <person name="Gasser R.B."/>
            <person name="Loukas A."/>
            <person name="Mitreva M."/>
        </authorList>
    </citation>
    <scope>NUCLEOTIDE SEQUENCE [LARGE SCALE GENOMIC DNA]</scope>
</reference>
<dbReference type="EMBL" id="KI658133">
    <property type="protein sequence ID" value="ETN83681.1"/>
    <property type="molecule type" value="Genomic_DNA"/>
</dbReference>
<evidence type="ECO:0000256" key="14">
    <source>
        <dbReference type="SAM" id="Phobius"/>
    </source>
</evidence>
<evidence type="ECO:0000313" key="16">
    <source>
        <dbReference type="EMBL" id="ETN83681.1"/>
    </source>
</evidence>
<evidence type="ECO:0000256" key="7">
    <source>
        <dbReference type="ARBA" id="ARBA00023053"/>
    </source>
</evidence>
<evidence type="ECO:0000256" key="13">
    <source>
        <dbReference type="RuleBase" id="RU000679"/>
    </source>
</evidence>
<organism evidence="16 17">
    <name type="scientific">Necator americanus</name>
    <name type="common">Human hookworm</name>
    <dbReference type="NCBI Taxonomy" id="51031"/>
    <lineage>
        <taxon>Eukaryota</taxon>
        <taxon>Metazoa</taxon>
        <taxon>Ecdysozoa</taxon>
        <taxon>Nematoda</taxon>
        <taxon>Chromadorea</taxon>
        <taxon>Rhabditida</taxon>
        <taxon>Rhabditina</taxon>
        <taxon>Rhabditomorpha</taxon>
        <taxon>Strongyloidea</taxon>
        <taxon>Ancylostomatidae</taxon>
        <taxon>Bunostominae</taxon>
        <taxon>Necator</taxon>
    </lineage>
</organism>
<dbReference type="FunFam" id="2.60.470.10:FF:000004">
    <property type="entry name" value="Degenerin unc-8"/>
    <property type="match status" value="1"/>
</dbReference>
<feature type="domain" description="Degenerin mec-4/10 cytosolic" evidence="15">
    <location>
        <begin position="24"/>
        <end position="85"/>
    </location>
</feature>
<keyword evidence="4 13" id="KW-0894">Sodium channel</keyword>
<keyword evidence="12 13" id="KW-0407">Ion channel</keyword>
<feature type="transmembrane region" description="Helical" evidence="14">
    <location>
        <begin position="709"/>
        <end position="728"/>
    </location>
</feature>
<evidence type="ECO:0000256" key="2">
    <source>
        <dbReference type="ARBA" id="ARBA00007193"/>
    </source>
</evidence>
<dbReference type="InterPro" id="IPR004726">
    <property type="entry name" value="Deg-1"/>
</dbReference>
<proteinExistence type="inferred from homology"/>
<dbReference type="InterPro" id="IPR001873">
    <property type="entry name" value="ENaC"/>
</dbReference>
<evidence type="ECO:0000313" key="17">
    <source>
        <dbReference type="Proteomes" id="UP000053676"/>
    </source>
</evidence>
<dbReference type="PROSITE" id="PS01206">
    <property type="entry name" value="ASC"/>
    <property type="match status" value="1"/>
</dbReference>
<evidence type="ECO:0000256" key="12">
    <source>
        <dbReference type="ARBA" id="ARBA00023303"/>
    </source>
</evidence>
<dbReference type="Gene3D" id="1.10.287.770">
    <property type="entry name" value="YojJ-like"/>
    <property type="match status" value="1"/>
</dbReference>
<comment type="similarity">
    <text evidence="2 13">Belongs to the amiloride-sensitive sodium channel (TC 1.A.6) family.</text>
</comment>
<keyword evidence="11 13" id="KW-0739">Sodium transport</keyword>
<evidence type="ECO:0000256" key="3">
    <source>
        <dbReference type="ARBA" id="ARBA00022448"/>
    </source>
</evidence>
<dbReference type="NCBIfam" id="TIGR00867">
    <property type="entry name" value="deg-1"/>
    <property type="match status" value="1"/>
</dbReference>
<dbReference type="InterPro" id="IPR054001">
    <property type="entry name" value="Mec-4/10_cyt"/>
</dbReference>